<keyword evidence="1" id="KW-0472">Membrane</keyword>
<gene>
    <name evidence="2" type="ORF">KP803_10945</name>
</gene>
<feature type="transmembrane region" description="Helical" evidence="1">
    <location>
        <begin position="80"/>
        <end position="103"/>
    </location>
</feature>
<evidence type="ECO:0000313" key="3">
    <source>
        <dbReference type="Proteomes" id="UP001139559"/>
    </source>
</evidence>
<evidence type="ECO:0000313" key="2">
    <source>
        <dbReference type="EMBL" id="MCK6263788.1"/>
    </source>
</evidence>
<evidence type="ECO:0000256" key="1">
    <source>
        <dbReference type="SAM" id="Phobius"/>
    </source>
</evidence>
<comment type="caution">
    <text evidence="2">The sequence shown here is derived from an EMBL/GenBank/DDBJ whole genome shotgun (WGS) entry which is preliminary data.</text>
</comment>
<name>A0A9X1XL95_9VIBR</name>
<keyword evidence="3" id="KW-1185">Reference proteome</keyword>
<dbReference type="Proteomes" id="UP001139559">
    <property type="component" value="Unassembled WGS sequence"/>
</dbReference>
<accession>A0A9X1XL95</accession>
<keyword evidence="1" id="KW-0812">Transmembrane</keyword>
<sequence>MNKYAINNRALNLLQIVQWSAILLNIIYSPTEAAILAAIAVAAFLHSENHLRNYNKGKNMVVFGCSASTESDDDKIKTSYQLHLTTIFGTLVLIVGMLGYNAIYSRLINCL</sequence>
<dbReference type="EMBL" id="JAJHVV010000006">
    <property type="protein sequence ID" value="MCK6263788.1"/>
    <property type="molecule type" value="Genomic_DNA"/>
</dbReference>
<proteinExistence type="predicted"/>
<keyword evidence="1" id="KW-1133">Transmembrane helix</keyword>
<dbReference type="RefSeq" id="WP_248008875.1">
    <property type="nucleotide sequence ID" value="NZ_JAJHVV010000006.1"/>
</dbReference>
<protein>
    <submittedName>
        <fullName evidence="2">Uncharacterized protein</fullName>
    </submittedName>
</protein>
<reference evidence="2" key="1">
    <citation type="submission" date="2021-11" db="EMBL/GenBank/DDBJ databases">
        <title>Vibrio ZSDE26 sp. nov. and Vibrio ZSDZ34 sp. nov., isolated from coastal seawater in Qingdao.</title>
        <authorList>
            <person name="Zhang P."/>
        </authorList>
    </citation>
    <scope>NUCLEOTIDE SEQUENCE</scope>
    <source>
        <strain evidence="2">ZSDE26</strain>
    </source>
</reference>
<feature type="transmembrane region" description="Helical" evidence="1">
    <location>
        <begin position="21"/>
        <end position="45"/>
    </location>
</feature>
<organism evidence="2 3">
    <name type="scientific">Vibrio amylolyticus</name>
    <dbReference type="NCBI Taxonomy" id="2847292"/>
    <lineage>
        <taxon>Bacteria</taxon>
        <taxon>Pseudomonadati</taxon>
        <taxon>Pseudomonadota</taxon>
        <taxon>Gammaproteobacteria</taxon>
        <taxon>Vibrionales</taxon>
        <taxon>Vibrionaceae</taxon>
        <taxon>Vibrio</taxon>
    </lineage>
</organism>
<dbReference type="AlphaFoldDB" id="A0A9X1XL95"/>